<protein>
    <submittedName>
        <fullName evidence="3">Isochorismatase family protein</fullName>
    </submittedName>
</protein>
<feature type="domain" description="Isochorismatase-like" evidence="2">
    <location>
        <begin position="30"/>
        <end position="201"/>
    </location>
</feature>
<accession>A0A5D0TY10</accession>
<dbReference type="PRINTS" id="PR01398">
    <property type="entry name" value="ISCHRISMTASE"/>
</dbReference>
<organism evidence="3 4">
    <name type="scientific">Actinomadura syzygii</name>
    <dbReference type="NCBI Taxonomy" id="1427538"/>
    <lineage>
        <taxon>Bacteria</taxon>
        <taxon>Bacillati</taxon>
        <taxon>Actinomycetota</taxon>
        <taxon>Actinomycetes</taxon>
        <taxon>Streptosporangiales</taxon>
        <taxon>Thermomonosporaceae</taxon>
        <taxon>Actinomadura</taxon>
    </lineage>
</organism>
<dbReference type="AlphaFoldDB" id="A0A5D0TY10"/>
<keyword evidence="4" id="KW-1185">Reference proteome</keyword>
<sequence>MGLPRIAPYPMPDAAPENRVSWTVESSRAVLLIHDMQNYFVDAFARDRSPIPELLANILALRAHCDNRGIPVVYSAQPGAQTAQQRGLLQDFWGAGIPADPKAAQIIDPLAPTGSDILLTKWRYSAFQRTPLDTVLSDLGRDQLIITGIYAHIGCLMTAVEAFMRDIETFFVTDATADFSADHHASAITYAAERCAMALTTSRLLSRLVAHPAPAAQ</sequence>
<evidence type="ECO:0000256" key="1">
    <source>
        <dbReference type="ARBA" id="ARBA00022801"/>
    </source>
</evidence>
<name>A0A5D0TY10_9ACTN</name>
<dbReference type="InterPro" id="IPR036380">
    <property type="entry name" value="Isochorismatase-like_sf"/>
</dbReference>
<dbReference type="PANTHER" id="PTHR43540:SF3">
    <property type="entry name" value="ENTEROBACTIN SYNTHASE COMPONENT B"/>
    <property type="match status" value="1"/>
</dbReference>
<dbReference type="GO" id="GO:0008908">
    <property type="term" value="F:isochorismatase activity"/>
    <property type="evidence" value="ECO:0007669"/>
    <property type="project" value="InterPro"/>
</dbReference>
<dbReference type="SUPFAM" id="SSF52499">
    <property type="entry name" value="Isochorismatase-like hydrolases"/>
    <property type="match status" value="1"/>
</dbReference>
<dbReference type="Pfam" id="PF00857">
    <property type="entry name" value="Isochorismatase"/>
    <property type="match status" value="1"/>
</dbReference>
<dbReference type="PIRSF" id="PIRSF001111">
    <property type="entry name" value="Isochorismatase"/>
    <property type="match status" value="1"/>
</dbReference>
<evidence type="ECO:0000259" key="2">
    <source>
        <dbReference type="Pfam" id="PF00857"/>
    </source>
</evidence>
<dbReference type="PANTHER" id="PTHR43540">
    <property type="entry name" value="PEROXYUREIDOACRYLATE/UREIDOACRYLATE AMIDOHYDROLASE-RELATED"/>
    <property type="match status" value="1"/>
</dbReference>
<dbReference type="InterPro" id="IPR050272">
    <property type="entry name" value="Isochorismatase-like_hydrls"/>
</dbReference>
<reference evidence="3 4" key="1">
    <citation type="submission" date="2019-08" db="EMBL/GenBank/DDBJ databases">
        <title>Actinomadura sp. nov. CYP1-5 isolated from mountain soil.</title>
        <authorList>
            <person name="Songsumanus A."/>
            <person name="Kuncharoen N."/>
            <person name="Kudo T."/>
            <person name="Yuki M."/>
            <person name="Igarashi Y."/>
            <person name="Tanasupawat S."/>
        </authorList>
    </citation>
    <scope>NUCLEOTIDE SEQUENCE [LARGE SCALE GENOMIC DNA]</scope>
    <source>
        <strain evidence="3 4">GKU157</strain>
    </source>
</reference>
<evidence type="ECO:0000313" key="3">
    <source>
        <dbReference type="EMBL" id="TYC11221.1"/>
    </source>
</evidence>
<comment type="caution">
    <text evidence="3">The sequence shown here is derived from an EMBL/GenBank/DDBJ whole genome shotgun (WGS) entry which is preliminary data.</text>
</comment>
<dbReference type="Proteomes" id="UP000322634">
    <property type="component" value="Unassembled WGS sequence"/>
</dbReference>
<dbReference type="RefSeq" id="WP_148353429.1">
    <property type="nucleotide sequence ID" value="NZ_JBHSBF010000030.1"/>
</dbReference>
<dbReference type="Gene3D" id="3.40.50.850">
    <property type="entry name" value="Isochorismatase-like"/>
    <property type="match status" value="1"/>
</dbReference>
<evidence type="ECO:0000313" key="4">
    <source>
        <dbReference type="Proteomes" id="UP000322634"/>
    </source>
</evidence>
<keyword evidence="1" id="KW-0378">Hydrolase</keyword>
<gene>
    <name evidence="3" type="ORF">FXF65_30260</name>
</gene>
<proteinExistence type="predicted"/>
<dbReference type="OrthoDB" id="5794853at2"/>
<dbReference type="InterPro" id="IPR000868">
    <property type="entry name" value="Isochorismatase-like_dom"/>
</dbReference>
<dbReference type="EMBL" id="VSFF01000011">
    <property type="protein sequence ID" value="TYC11221.1"/>
    <property type="molecule type" value="Genomic_DNA"/>
</dbReference>
<dbReference type="InterPro" id="IPR016291">
    <property type="entry name" value="Isochorismatase"/>
</dbReference>